<dbReference type="EMBL" id="CP123523">
    <property type="protein sequence ID" value="WGM06652.1"/>
    <property type="molecule type" value="Genomic_DNA"/>
</dbReference>
<protein>
    <submittedName>
        <fullName evidence="2 3">Scaffolding protein</fullName>
    </submittedName>
</protein>
<dbReference type="Pfam" id="PF09306">
    <property type="entry name" value="Phage-scaffold"/>
    <property type="match status" value="1"/>
</dbReference>
<evidence type="ECO:0000313" key="8">
    <source>
        <dbReference type="Proteomes" id="UP001177592"/>
    </source>
</evidence>
<dbReference type="Proteomes" id="UP001177595">
    <property type="component" value="Chromosome"/>
</dbReference>
<name>A0A4P7L5E0_9GAMM</name>
<organism evidence="2 7">
    <name type="scientific">Arsenophonus nasoniae</name>
    <name type="common">son-killer infecting Nasonia vitripennis</name>
    <dbReference type="NCBI Taxonomy" id="638"/>
    <lineage>
        <taxon>Bacteria</taxon>
        <taxon>Pseudomonadati</taxon>
        <taxon>Pseudomonadota</taxon>
        <taxon>Gammaproteobacteria</taxon>
        <taxon>Enterobacterales</taxon>
        <taxon>Morganellaceae</taxon>
        <taxon>Arsenophonus</taxon>
    </lineage>
</organism>
<dbReference type="Proteomes" id="UP000295134">
    <property type="component" value="Chromosome"/>
</dbReference>
<dbReference type="Proteomes" id="UP001177592">
    <property type="component" value="Chromosome"/>
</dbReference>
<proteinExistence type="predicted"/>
<dbReference type="Gene3D" id="4.10.810.10">
    <property type="entry name" value="Virus Scaffolding Protein, Chain A"/>
    <property type="match status" value="1"/>
</dbReference>
<accession>A0A4P7L5E0</accession>
<evidence type="ECO:0000313" key="7">
    <source>
        <dbReference type="Proteomes" id="UP000295134"/>
    </source>
</evidence>
<evidence type="ECO:0000313" key="2">
    <source>
        <dbReference type="EMBL" id="QBY44132.1"/>
    </source>
</evidence>
<gene>
    <name evidence="2" type="ORF">ArsFIN_27090</name>
    <name evidence="3" type="ORF">QE210_07805</name>
    <name evidence="5" type="ORF">QE258_04845</name>
    <name evidence="4" type="ORF">QE258_12490</name>
    <name evidence="6" type="ORF">QE258_27335</name>
</gene>
<evidence type="ECO:0000313" key="4">
    <source>
        <dbReference type="EMBL" id="WGM04444.1"/>
    </source>
</evidence>
<dbReference type="GeneID" id="96877731"/>
<dbReference type="EMBL" id="CP123536">
    <property type="protein sequence ID" value="WGM09084.1"/>
    <property type="molecule type" value="Genomic_DNA"/>
</dbReference>
<dbReference type="KEGG" id="ans:ArsFIN_27090"/>
<sequence length="304" mass="34288">MSDTTEIQQQVEDTSLSDNQTTSLTDETVIDKTSDNHEQHDGFDIVLNNDEKKPESKPNENAKYAARRVARKRQYEIEQQMKAIENGELPEQLRVNPELPDQPKIDDYLSDNALEKYDYDTYKAQAAYQAALQDWQMKSLDARSKAVADQGRRTQEYTQQSQEIAKAMRAHYDAADKLNLADFQEKEDAALQILPQGVDAAIAQNFPEKSAAIIYYLGSNPDKAREIFSKNPVQVTIELTRLADRLTLKPRGKQISNAPMTDEPLSGDVTAANISSLQKQMDEASSQGDVDTYRKIKAKLQGIR</sequence>
<dbReference type="Proteomes" id="UP001177592">
    <property type="component" value="Plasmid paNv_CAN13"/>
</dbReference>
<dbReference type="AlphaFoldDB" id="A0A4P7L5E0"/>
<evidence type="ECO:0000313" key="6">
    <source>
        <dbReference type="EMBL" id="WGM09084.1"/>
    </source>
</evidence>
<reference evidence="3" key="2">
    <citation type="submission" date="2023-04" db="EMBL/GenBank/DDBJ databases">
        <title>Genome dynamics across the evolutionary transition to endosymbiosis.</title>
        <authorList>
            <person name="Siozios S."/>
            <person name="Nadal-Jimenez P."/>
            <person name="Azagi T."/>
            <person name="Sprong H."/>
            <person name="Frost C.L."/>
            <person name="Parratt S.R."/>
            <person name="Taylor G."/>
            <person name="Brettell L."/>
            <person name="Lew K.C."/>
            <person name="Croft L."/>
            <person name="King K.C."/>
            <person name="Brockhurst M.A."/>
            <person name="Hypsa V."/>
            <person name="Novakova E."/>
            <person name="Darby A.C."/>
            <person name="Hurst G.D.D."/>
        </authorList>
    </citation>
    <scope>NUCLEOTIDE SEQUENCE</scope>
    <source>
        <strain evidence="4">ANv_CAN</strain>
        <strain evidence="3">APv</strain>
        <plasmid evidence="6">paNv_CAN13</plasmid>
    </source>
</reference>
<dbReference type="InterPro" id="IPR015385">
    <property type="entry name" value="Phage_P22_Gp8_scaffold"/>
</dbReference>
<geneLocation type="plasmid" evidence="6 8">
    <name>paNv_CAN13</name>
</geneLocation>
<feature type="compositionally biased region" description="Polar residues" evidence="1">
    <location>
        <begin position="1"/>
        <end position="26"/>
    </location>
</feature>
<reference evidence="2 7" key="1">
    <citation type="submission" date="2019-03" db="EMBL/GenBank/DDBJ databases">
        <title>Long-read sequencing reveals hyperdense prophage content in a complex bacterial symbiont genome.</title>
        <authorList>
            <person name="Frost C.L."/>
            <person name="Siozios S."/>
            <person name="Nadal-Jimenez P."/>
            <person name="Brockhurst M.A."/>
            <person name="King K.C."/>
            <person name="Darby A.C."/>
            <person name="Hurst G.D.D."/>
        </authorList>
    </citation>
    <scope>NUCLEOTIDE SEQUENCE [LARGE SCALE GENOMIC DNA]</scope>
    <source>
        <strain evidence="2 7">FIN</strain>
    </source>
</reference>
<evidence type="ECO:0000256" key="1">
    <source>
        <dbReference type="SAM" id="MobiDB-lite"/>
    </source>
</evidence>
<dbReference type="RefSeq" id="WP_135677772.1">
    <property type="nucleotide sequence ID" value="NZ_CP038613.1"/>
</dbReference>
<dbReference type="InterPro" id="IPR027393">
    <property type="entry name" value="Virus_scaffolding_prot_C"/>
</dbReference>
<evidence type="ECO:0000313" key="3">
    <source>
        <dbReference type="EMBL" id="WGM02961.1"/>
    </source>
</evidence>
<keyword evidence="6" id="KW-0614">Plasmid</keyword>
<dbReference type="EMBL" id="CP123504">
    <property type="protein sequence ID" value="WGM02961.1"/>
    <property type="molecule type" value="Genomic_DNA"/>
</dbReference>
<dbReference type="EMBL" id="CP123523">
    <property type="protein sequence ID" value="WGM04444.1"/>
    <property type="molecule type" value="Genomic_DNA"/>
</dbReference>
<feature type="region of interest" description="Disordered" evidence="1">
    <location>
        <begin position="1"/>
        <end position="66"/>
    </location>
</feature>
<dbReference type="EMBL" id="CP038613">
    <property type="protein sequence ID" value="QBY44132.1"/>
    <property type="molecule type" value="Genomic_DNA"/>
</dbReference>
<feature type="compositionally biased region" description="Basic and acidic residues" evidence="1">
    <location>
        <begin position="29"/>
        <end position="60"/>
    </location>
</feature>
<keyword evidence="8" id="KW-1185">Reference proteome</keyword>
<evidence type="ECO:0000313" key="5">
    <source>
        <dbReference type="EMBL" id="WGM06652.1"/>
    </source>
</evidence>